<dbReference type="Gene3D" id="3.90.226.10">
    <property type="entry name" value="2-enoyl-CoA Hydratase, Chain A, domain 1"/>
    <property type="match status" value="1"/>
</dbReference>
<dbReference type="Proteomes" id="UP000321201">
    <property type="component" value="Unassembled WGS sequence"/>
</dbReference>
<comment type="similarity">
    <text evidence="1 2">Belongs to the enoyl-CoA hydratase/isomerase family.</text>
</comment>
<protein>
    <submittedName>
        <fullName evidence="3">Enoyl-CoA hydratase</fullName>
    </submittedName>
</protein>
<dbReference type="InterPro" id="IPR001753">
    <property type="entry name" value="Enoyl-CoA_hydra/iso"/>
</dbReference>
<dbReference type="NCBIfam" id="NF006452">
    <property type="entry name" value="PRK08788.1"/>
    <property type="match status" value="1"/>
</dbReference>
<dbReference type="InParanoid" id="A0A5C7ERY1"/>
<dbReference type="GO" id="GO:0006635">
    <property type="term" value="P:fatty acid beta-oxidation"/>
    <property type="evidence" value="ECO:0007669"/>
    <property type="project" value="TreeGrafter"/>
</dbReference>
<sequence length="306" mass="34689">MNVPTQLLEAPRQRIGSQEFNTQGEIHFSPQLQARYDKEQQALWLRWKPSPRPCFNPALLRDLRRYCDMVDVSGAELMLNGEKFPIAYSILTSGTPGVFNLGGDLDLFVNLIERRDRDGLQMYGRACIDVLYRNYVSYDLPITTISLVQGECLGGGFECALSSDLIVAERSSRFGFPEILFNLFPGMGAYSFLERKVGQKLTERLISSGQIFSAEEMLSMGVVDVVCEDGQGEAEVAALIRKQSRNRNGLNAMYRARRRVHRLDFSELLDIVNIWVDSALRLTSRDMKLMQKLVSRQNDLGAHQVH</sequence>
<keyword evidence="4" id="KW-1185">Reference proteome</keyword>
<evidence type="ECO:0000256" key="1">
    <source>
        <dbReference type="ARBA" id="ARBA00005254"/>
    </source>
</evidence>
<dbReference type="Gene3D" id="6.20.390.30">
    <property type="match status" value="1"/>
</dbReference>
<dbReference type="EMBL" id="VPFL01000014">
    <property type="protein sequence ID" value="TXF11412.1"/>
    <property type="molecule type" value="Genomic_DNA"/>
</dbReference>
<dbReference type="Pfam" id="PF00378">
    <property type="entry name" value="ECH_1"/>
    <property type="match status" value="1"/>
</dbReference>
<dbReference type="SUPFAM" id="SSF52096">
    <property type="entry name" value="ClpP/crotonase"/>
    <property type="match status" value="1"/>
</dbReference>
<dbReference type="GO" id="GO:0003824">
    <property type="term" value="F:catalytic activity"/>
    <property type="evidence" value="ECO:0007669"/>
    <property type="project" value="InterPro"/>
</dbReference>
<evidence type="ECO:0000256" key="2">
    <source>
        <dbReference type="RuleBase" id="RU003707"/>
    </source>
</evidence>
<dbReference type="AlphaFoldDB" id="A0A5C7ERY1"/>
<comment type="caution">
    <text evidence="3">The sequence shown here is derived from an EMBL/GenBank/DDBJ whole genome shotgun (WGS) entry which is preliminary data.</text>
</comment>
<name>A0A5C7ERY1_9PROT</name>
<gene>
    <name evidence="3" type="ORF">FR698_10710</name>
</gene>
<proteinExistence type="inferred from homology"/>
<reference evidence="3 4" key="1">
    <citation type="submission" date="2019-08" db="EMBL/GenBank/DDBJ databases">
        <title>Pelomicrobium methylotrophicum gen. nov., sp. nov. a moderately thermophilic, facultatively anaerobic, lithoautotrophic and methylotrophic bacterium isolated from a terrestrial mud volcano.</title>
        <authorList>
            <person name="Slobodkina G.B."/>
            <person name="Merkel A.Y."/>
            <person name="Slobodkin A.I."/>
        </authorList>
    </citation>
    <scope>NUCLEOTIDE SEQUENCE [LARGE SCALE GENOMIC DNA]</scope>
    <source>
        <strain evidence="3 4">SM250</strain>
    </source>
</reference>
<dbReference type="PANTHER" id="PTHR11941">
    <property type="entry name" value="ENOYL-COA HYDRATASE-RELATED"/>
    <property type="match status" value="1"/>
</dbReference>
<dbReference type="InterPro" id="IPR018376">
    <property type="entry name" value="Enoyl-CoA_hyd/isom_CS"/>
</dbReference>
<dbReference type="PROSITE" id="PS00166">
    <property type="entry name" value="ENOYL_COA_HYDRATASE"/>
    <property type="match status" value="1"/>
</dbReference>
<evidence type="ECO:0000313" key="4">
    <source>
        <dbReference type="Proteomes" id="UP000321201"/>
    </source>
</evidence>
<evidence type="ECO:0000313" key="3">
    <source>
        <dbReference type="EMBL" id="TXF11412.1"/>
    </source>
</evidence>
<dbReference type="PANTHER" id="PTHR11941:SF54">
    <property type="entry name" value="ENOYL-COA HYDRATASE, MITOCHONDRIAL"/>
    <property type="match status" value="1"/>
</dbReference>
<accession>A0A5C7ERY1</accession>
<dbReference type="OrthoDB" id="9802362at2"/>
<dbReference type="CDD" id="cd06558">
    <property type="entry name" value="crotonase-like"/>
    <property type="match status" value="1"/>
</dbReference>
<organism evidence="3 4">
    <name type="scientific">Pelomicrobium methylotrophicum</name>
    <dbReference type="NCBI Taxonomy" id="2602750"/>
    <lineage>
        <taxon>Bacteria</taxon>
        <taxon>Pseudomonadati</taxon>
        <taxon>Pseudomonadota</taxon>
        <taxon>Hydrogenophilia</taxon>
        <taxon>Hydrogenophilia incertae sedis</taxon>
        <taxon>Pelomicrobium</taxon>
    </lineage>
</organism>
<dbReference type="InterPro" id="IPR029045">
    <property type="entry name" value="ClpP/crotonase-like_dom_sf"/>
</dbReference>